<comment type="caution">
    <text evidence="3">Lacks conserved residue(s) required for the propagation of feature annotation.</text>
</comment>
<feature type="non-terminal residue" evidence="7">
    <location>
        <position position="130"/>
    </location>
</feature>
<evidence type="ECO:0000256" key="1">
    <source>
        <dbReference type="ARBA" id="ARBA00022536"/>
    </source>
</evidence>
<dbReference type="PROSITE" id="PS00010">
    <property type="entry name" value="ASX_HYDROXYL"/>
    <property type="match status" value="1"/>
</dbReference>
<protein>
    <submittedName>
        <fullName evidence="7">Prolow-density lipoprotein receptor-related protein 1-like</fullName>
    </submittedName>
</protein>
<dbReference type="InterPro" id="IPR051221">
    <property type="entry name" value="LDLR-related"/>
</dbReference>
<dbReference type="RefSeq" id="XP_006816128.1">
    <property type="nucleotide sequence ID" value="XM_006816065.1"/>
</dbReference>
<dbReference type="PANTHER" id="PTHR22722:SF14">
    <property type="entry name" value="MEGALIN, ISOFORM A"/>
    <property type="match status" value="1"/>
</dbReference>
<dbReference type="Pfam" id="PF07645">
    <property type="entry name" value="EGF_CA"/>
    <property type="match status" value="1"/>
</dbReference>
<evidence type="ECO:0000256" key="4">
    <source>
        <dbReference type="SAM" id="MobiDB-lite"/>
    </source>
</evidence>
<dbReference type="InterPro" id="IPR000742">
    <property type="entry name" value="EGF"/>
</dbReference>
<evidence type="ECO:0000256" key="2">
    <source>
        <dbReference type="ARBA" id="ARBA00023157"/>
    </source>
</evidence>
<sequence>MNLDDSVSDIDECQIFGTCSHECHNTKGSFECFCAEGFIRESHACRADGSFPYLIIPDDNELRQIDTGGQSSYSSMYVGGTGTRIDSIDVHFGHRTLFWTNSHDKTINRRSLSQQMSSQRRKRDASEEAI</sequence>
<dbReference type="InterPro" id="IPR011042">
    <property type="entry name" value="6-blade_b-propeller_TolB-like"/>
</dbReference>
<dbReference type="PANTHER" id="PTHR22722">
    <property type="entry name" value="LOW-DENSITY LIPOPROTEIN RECEPTOR-RELATED PROTEIN 2-RELATED"/>
    <property type="match status" value="1"/>
</dbReference>
<feature type="compositionally biased region" description="Low complexity" evidence="4">
    <location>
        <begin position="109"/>
        <end position="118"/>
    </location>
</feature>
<evidence type="ECO:0000259" key="5">
    <source>
        <dbReference type="PROSITE" id="PS50026"/>
    </source>
</evidence>
<dbReference type="Gene3D" id="2.10.25.10">
    <property type="entry name" value="Laminin"/>
    <property type="match status" value="1"/>
</dbReference>
<dbReference type="SUPFAM" id="SSF57196">
    <property type="entry name" value="EGF/Laminin"/>
    <property type="match status" value="1"/>
</dbReference>
<dbReference type="InterPro" id="IPR018097">
    <property type="entry name" value="EGF_Ca-bd_CS"/>
</dbReference>
<feature type="disulfide bond" evidence="3">
    <location>
        <begin position="13"/>
        <end position="23"/>
    </location>
</feature>
<evidence type="ECO:0000313" key="6">
    <source>
        <dbReference type="Proteomes" id="UP000694865"/>
    </source>
</evidence>
<dbReference type="GeneID" id="102803851"/>
<dbReference type="Proteomes" id="UP000694865">
    <property type="component" value="Unplaced"/>
</dbReference>
<reference evidence="7" key="1">
    <citation type="submission" date="2025-08" db="UniProtKB">
        <authorList>
            <consortium name="RefSeq"/>
        </authorList>
    </citation>
    <scope>IDENTIFICATION</scope>
    <source>
        <tissue evidence="7">Testes</tissue>
    </source>
</reference>
<dbReference type="PROSITE" id="PS01187">
    <property type="entry name" value="EGF_CA"/>
    <property type="match status" value="1"/>
</dbReference>
<name>A0ABM0M7Y7_SACKO</name>
<accession>A0ABM0M7Y7</accession>
<dbReference type="PROSITE" id="PS50026">
    <property type="entry name" value="EGF_3"/>
    <property type="match status" value="1"/>
</dbReference>
<evidence type="ECO:0000256" key="3">
    <source>
        <dbReference type="PROSITE-ProRule" id="PRU00076"/>
    </source>
</evidence>
<dbReference type="InterPro" id="IPR001881">
    <property type="entry name" value="EGF-like_Ca-bd_dom"/>
</dbReference>
<dbReference type="SMART" id="SM00179">
    <property type="entry name" value="EGF_CA"/>
    <property type="match status" value="1"/>
</dbReference>
<evidence type="ECO:0000313" key="7">
    <source>
        <dbReference type="RefSeq" id="XP_006816128.1"/>
    </source>
</evidence>
<dbReference type="CDD" id="cd00054">
    <property type="entry name" value="EGF_CA"/>
    <property type="match status" value="1"/>
</dbReference>
<proteinExistence type="predicted"/>
<keyword evidence="6" id="KW-1185">Reference proteome</keyword>
<gene>
    <name evidence="7" type="primary">LOC102803851</name>
</gene>
<feature type="domain" description="EGF-like" evidence="5">
    <location>
        <begin position="9"/>
        <end position="46"/>
    </location>
</feature>
<dbReference type="InterPro" id="IPR049883">
    <property type="entry name" value="NOTCH1_EGF-like"/>
</dbReference>
<keyword evidence="1 3" id="KW-0245">EGF-like domain</keyword>
<dbReference type="PROSITE" id="PS01186">
    <property type="entry name" value="EGF_2"/>
    <property type="match status" value="1"/>
</dbReference>
<feature type="region of interest" description="Disordered" evidence="4">
    <location>
        <begin position="109"/>
        <end position="130"/>
    </location>
</feature>
<organism evidence="6 7">
    <name type="scientific">Saccoglossus kowalevskii</name>
    <name type="common">Acorn worm</name>
    <dbReference type="NCBI Taxonomy" id="10224"/>
    <lineage>
        <taxon>Eukaryota</taxon>
        <taxon>Metazoa</taxon>
        <taxon>Hemichordata</taxon>
        <taxon>Enteropneusta</taxon>
        <taxon>Harrimaniidae</taxon>
        <taxon>Saccoglossus</taxon>
    </lineage>
</organism>
<keyword evidence="2 3" id="KW-1015">Disulfide bond</keyword>
<dbReference type="Gene3D" id="2.120.10.30">
    <property type="entry name" value="TolB, C-terminal domain"/>
    <property type="match status" value="1"/>
</dbReference>
<dbReference type="InterPro" id="IPR000152">
    <property type="entry name" value="EGF-type_Asp/Asn_hydroxyl_site"/>
</dbReference>